<dbReference type="Pfam" id="PF01753">
    <property type="entry name" value="zf-MYND"/>
    <property type="match status" value="1"/>
</dbReference>
<organism evidence="8 9">
    <name type="scientific">Cylindrotheca closterium</name>
    <dbReference type="NCBI Taxonomy" id="2856"/>
    <lineage>
        <taxon>Eukaryota</taxon>
        <taxon>Sar</taxon>
        <taxon>Stramenopiles</taxon>
        <taxon>Ochrophyta</taxon>
        <taxon>Bacillariophyta</taxon>
        <taxon>Bacillariophyceae</taxon>
        <taxon>Bacillariophycidae</taxon>
        <taxon>Bacillariales</taxon>
        <taxon>Bacillariaceae</taxon>
        <taxon>Cylindrotheca</taxon>
    </lineage>
</organism>
<sequence>MSKSPPLEFGREYITCDGPDCNVLAPKKRCSQCRTVFYCSVACQKKHWVVEHKTYCMDTNKFKTRMLTLGDGEIPQARGELKEGQDKQDCAICLRHPMVDPYVLPSCGHAFCFSCLAEWQNTVKNNAAAPAYPSLPDESKKPKLNCPACRAETPDVQDSILQKARLLAARANNRKTSESEKITLRREALAELDQLEKKGRPPVEEVVTPVDVQISCQRLATRAELLLSLQEPEKAKEELLWLQDLTKLAATNREEFNSMVKQGEALTAQGKEDEAEEVLQKLDEYKAKRNTLSLLNFSFDVYAMLARAEEMMENWEAAKLMYFAMMENMTDHTTATPPQQREMYMGMCRVAYHLKRYDKALAAGEVVLEMNRHFPFCHKYIALSQKAMGDMDAAKVTMARALVYEAPWDDQHHEQVLELYREIVGEEPEVKSS</sequence>
<feature type="domain" description="RING-type" evidence="6">
    <location>
        <begin position="90"/>
        <end position="150"/>
    </location>
</feature>
<dbReference type="Gene3D" id="1.25.40.10">
    <property type="entry name" value="Tetratricopeptide repeat domain"/>
    <property type="match status" value="1"/>
</dbReference>
<dbReference type="SUPFAM" id="SSF57850">
    <property type="entry name" value="RING/U-box"/>
    <property type="match status" value="1"/>
</dbReference>
<evidence type="ECO:0000256" key="2">
    <source>
        <dbReference type="ARBA" id="ARBA00022771"/>
    </source>
</evidence>
<dbReference type="SMART" id="SM00184">
    <property type="entry name" value="RING"/>
    <property type="match status" value="1"/>
</dbReference>
<feature type="domain" description="MYND-type" evidence="7">
    <location>
        <begin position="18"/>
        <end position="56"/>
    </location>
</feature>
<name>A0AAD2G2F9_9STRA</name>
<dbReference type="InterPro" id="IPR027370">
    <property type="entry name" value="Znf-RING_euk"/>
</dbReference>
<dbReference type="PROSITE" id="PS50089">
    <property type="entry name" value="ZF_RING_2"/>
    <property type="match status" value="1"/>
</dbReference>
<dbReference type="Proteomes" id="UP001295423">
    <property type="component" value="Unassembled WGS sequence"/>
</dbReference>
<evidence type="ECO:0000313" key="9">
    <source>
        <dbReference type="Proteomes" id="UP001295423"/>
    </source>
</evidence>
<dbReference type="AlphaFoldDB" id="A0AAD2G2F9"/>
<keyword evidence="3" id="KW-0862">Zinc</keyword>
<accession>A0AAD2G2F9</accession>
<dbReference type="InterPro" id="IPR001841">
    <property type="entry name" value="Znf_RING"/>
</dbReference>
<reference evidence="8" key="1">
    <citation type="submission" date="2023-08" db="EMBL/GenBank/DDBJ databases">
        <authorList>
            <person name="Audoor S."/>
            <person name="Bilcke G."/>
        </authorList>
    </citation>
    <scope>NUCLEOTIDE SEQUENCE</scope>
</reference>
<dbReference type="InterPro" id="IPR017907">
    <property type="entry name" value="Znf_RING_CS"/>
</dbReference>
<dbReference type="SUPFAM" id="SSF48452">
    <property type="entry name" value="TPR-like"/>
    <property type="match status" value="1"/>
</dbReference>
<evidence type="ECO:0000259" key="6">
    <source>
        <dbReference type="PROSITE" id="PS50089"/>
    </source>
</evidence>
<dbReference type="InterPro" id="IPR011990">
    <property type="entry name" value="TPR-like_helical_dom_sf"/>
</dbReference>
<evidence type="ECO:0000256" key="4">
    <source>
        <dbReference type="PROSITE-ProRule" id="PRU00134"/>
    </source>
</evidence>
<protein>
    <submittedName>
        <fullName evidence="8">Uncharacterized protein</fullName>
    </submittedName>
</protein>
<evidence type="ECO:0000256" key="5">
    <source>
        <dbReference type="SAM" id="Coils"/>
    </source>
</evidence>
<evidence type="ECO:0000256" key="1">
    <source>
        <dbReference type="ARBA" id="ARBA00022723"/>
    </source>
</evidence>
<dbReference type="InterPro" id="IPR002893">
    <property type="entry name" value="Znf_MYND"/>
</dbReference>
<dbReference type="PROSITE" id="PS50865">
    <property type="entry name" value="ZF_MYND_2"/>
    <property type="match status" value="1"/>
</dbReference>
<gene>
    <name evidence="8" type="ORF">CYCCA115_LOCUS18679</name>
</gene>
<dbReference type="Gene3D" id="6.10.140.2220">
    <property type="match status" value="1"/>
</dbReference>
<keyword evidence="5" id="KW-0175">Coiled coil</keyword>
<evidence type="ECO:0000256" key="3">
    <source>
        <dbReference type="ARBA" id="ARBA00022833"/>
    </source>
</evidence>
<dbReference type="EMBL" id="CAKOGP040002058">
    <property type="protein sequence ID" value="CAJ1960334.1"/>
    <property type="molecule type" value="Genomic_DNA"/>
</dbReference>
<feature type="coiled-coil region" evidence="5">
    <location>
        <begin position="268"/>
        <end position="295"/>
    </location>
</feature>
<dbReference type="GO" id="GO:0005737">
    <property type="term" value="C:cytoplasm"/>
    <property type="evidence" value="ECO:0007669"/>
    <property type="project" value="UniProtKB-ARBA"/>
</dbReference>
<dbReference type="Pfam" id="PF13445">
    <property type="entry name" value="zf-RING_UBOX"/>
    <property type="match status" value="1"/>
</dbReference>
<keyword evidence="2 4" id="KW-0863">Zinc-finger</keyword>
<dbReference type="PROSITE" id="PS00518">
    <property type="entry name" value="ZF_RING_1"/>
    <property type="match status" value="1"/>
</dbReference>
<evidence type="ECO:0000313" key="8">
    <source>
        <dbReference type="EMBL" id="CAJ1960334.1"/>
    </source>
</evidence>
<keyword evidence="1" id="KW-0479">Metal-binding</keyword>
<comment type="caution">
    <text evidence="8">The sequence shown here is derived from an EMBL/GenBank/DDBJ whole genome shotgun (WGS) entry which is preliminary data.</text>
</comment>
<keyword evidence="9" id="KW-1185">Reference proteome</keyword>
<dbReference type="GO" id="GO:0008270">
    <property type="term" value="F:zinc ion binding"/>
    <property type="evidence" value="ECO:0007669"/>
    <property type="project" value="UniProtKB-KW"/>
</dbReference>
<proteinExistence type="predicted"/>
<dbReference type="SUPFAM" id="SSF144232">
    <property type="entry name" value="HIT/MYND zinc finger-like"/>
    <property type="match status" value="1"/>
</dbReference>
<dbReference type="InterPro" id="IPR013083">
    <property type="entry name" value="Znf_RING/FYVE/PHD"/>
</dbReference>
<evidence type="ECO:0000259" key="7">
    <source>
        <dbReference type="PROSITE" id="PS50865"/>
    </source>
</evidence>
<dbReference type="Gene3D" id="3.30.40.10">
    <property type="entry name" value="Zinc/RING finger domain, C3HC4 (zinc finger)"/>
    <property type="match status" value="1"/>
</dbReference>